<keyword evidence="4" id="KW-0788">Thiol protease</keyword>
<evidence type="ECO:0000259" key="5">
    <source>
        <dbReference type="PROSITE" id="PS51935"/>
    </source>
</evidence>
<dbReference type="InterPro" id="IPR041382">
    <property type="entry name" value="SH3_16"/>
</dbReference>
<proteinExistence type="inferred from homology"/>
<protein>
    <submittedName>
        <fullName evidence="6">NLP/P60 hydrolase</fullName>
    </submittedName>
</protein>
<evidence type="ECO:0000313" key="6">
    <source>
        <dbReference type="EMBL" id="RKF16308.1"/>
    </source>
</evidence>
<reference evidence="6 7" key="1">
    <citation type="submission" date="2018-09" db="EMBL/GenBank/DDBJ databases">
        <title>Roseovarius spongiae sp. nov., isolated from a marine sponge.</title>
        <authorList>
            <person name="Zhuang L."/>
            <person name="Luo L."/>
        </authorList>
    </citation>
    <scope>NUCLEOTIDE SEQUENCE [LARGE SCALE GENOMIC DNA]</scope>
    <source>
        <strain evidence="6 7">HN-E21</strain>
    </source>
</reference>
<comment type="similarity">
    <text evidence="1">Belongs to the peptidase C40 family.</text>
</comment>
<dbReference type="PROSITE" id="PS51935">
    <property type="entry name" value="NLPC_P60"/>
    <property type="match status" value="1"/>
</dbReference>
<sequence>MSDRRDLRSNGRVAHESLRGRVKAERFVAGAPHCVTARVAAVLDAPDGRRERELIFGQTFTVLDTQDGHAFGFCARDGYVGWVSTLRLAPQGAPPTHAVHVRQSHAKATPQLKSRDEVMLLCHGARLHVRGIEGAWAEVDMPGPDGAAPLYVPAAHIAPLSVTAADPVAVAALYLGTPYLWGGNSSLGIDCSGLVQAACLACGLPCPGDSDQQEAALGTLLPAGAPPRRGDLLFWKGHVAWVADPGAILHANAYHMAVAQEPLEAALARIAAQGEGQVRAHRRLGPIG</sequence>
<comment type="caution">
    <text evidence="6">The sequence shown here is derived from an EMBL/GenBank/DDBJ whole genome shotgun (WGS) entry which is preliminary data.</text>
</comment>
<evidence type="ECO:0000256" key="4">
    <source>
        <dbReference type="ARBA" id="ARBA00022807"/>
    </source>
</evidence>
<name>A0A3A8AVK2_9RHOB</name>
<evidence type="ECO:0000256" key="2">
    <source>
        <dbReference type="ARBA" id="ARBA00022670"/>
    </source>
</evidence>
<dbReference type="Proteomes" id="UP000281128">
    <property type="component" value="Unassembled WGS sequence"/>
</dbReference>
<dbReference type="InterPro" id="IPR000064">
    <property type="entry name" value="NLP_P60_dom"/>
</dbReference>
<dbReference type="Pfam" id="PF18348">
    <property type="entry name" value="SH3_16"/>
    <property type="match status" value="1"/>
</dbReference>
<dbReference type="EMBL" id="RAPE01000001">
    <property type="protein sequence ID" value="RKF16308.1"/>
    <property type="molecule type" value="Genomic_DNA"/>
</dbReference>
<dbReference type="SUPFAM" id="SSF54001">
    <property type="entry name" value="Cysteine proteinases"/>
    <property type="match status" value="1"/>
</dbReference>
<dbReference type="Pfam" id="PF00877">
    <property type="entry name" value="NLPC_P60"/>
    <property type="match status" value="1"/>
</dbReference>
<dbReference type="InterPro" id="IPR051794">
    <property type="entry name" value="PG_Endopeptidase_C40"/>
</dbReference>
<accession>A0A3A8AVK2</accession>
<dbReference type="PANTHER" id="PTHR47359:SF3">
    <property type="entry name" value="NLP_P60 DOMAIN-CONTAINING PROTEIN-RELATED"/>
    <property type="match status" value="1"/>
</dbReference>
<evidence type="ECO:0000313" key="7">
    <source>
        <dbReference type="Proteomes" id="UP000281128"/>
    </source>
</evidence>
<dbReference type="RefSeq" id="WP_121163314.1">
    <property type="nucleotide sequence ID" value="NZ_RAPE01000001.1"/>
</dbReference>
<evidence type="ECO:0000256" key="3">
    <source>
        <dbReference type="ARBA" id="ARBA00022801"/>
    </source>
</evidence>
<evidence type="ECO:0000256" key="1">
    <source>
        <dbReference type="ARBA" id="ARBA00007074"/>
    </source>
</evidence>
<feature type="domain" description="NlpC/P60" evidence="5">
    <location>
        <begin position="161"/>
        <end position="285"/>
    </location>
</feature>
<dbReference type="GO" id="GO:0006508">
    <property type="term" value="P:proteolysis"/>
    <property type="evidence" value="ECO:0007669"/>
    <property type="project" value="UniProtKB-KW"/>
</dbReference>
<gene>
    <name evidence="6" type="ORF">D6850_01745</name>
</gene>
<dbReference type="InterPro" id="IPR038765">
    <property type="entry name" value="Papain-like_cys_pep_sf"/>
</dbReference>
<dbReference type="PANTHER" id="PTHR47359">
    <property type="entry name" value="PEPTIDOGLYCAN DL-ENDOPEPTIDASE CWLO"/>
    <property type="match status" value="1"/>
</dbReference>
<keyword evidence="3 6" id="KW-0378">Hydrolase</keyword>
<organism evidence="6 7">
    <name type="scientific">Roseovarius spongiae</name>
    <dbReference type="NCBI Taxonomy" id="2320272"/>
    <lineage>
        <taxon>Bacteria</taxon>
        <taxon>Pseudomonadati</taxon>
        <taxon>Pseudomonadota</taxon>
        <taxon>Alphaproteobacteria</taxon>
        <taxon>Rhodobacterales</taxon>
        <taxon>Roseobacteraceae</taxon>
        <taxon>Roseovarius</taxon>
    </lineage>
</organism>
<dbReference type="OrthoDB" id="9813368at2"/>
<dbReference type="Gene3D" id="3.90.1720.10">
    <property type="entry name" value="endopeptidase domain like (from Nostoc punctiforme)"/>
    <property type="match status" value="1"/>
</dbReference>
<keyword evidence="2" id="KW-0645">Protease</keyword>
<dbReference type="GO" id="GO:0008234">
    <property type="term" value="F:cysteine-type peptidase activity"/>
    <property type="evidence" value="ECO:0007669"/>
    <property type="project" value="UniProtKB-KW"/>
</dbReference>
<dbReference type="AlphaFoldDB" id="A0A3A8AVK2"/>
<keyword evidence="7" id="KW-1185">Reference proteome</keyword>